<feature type="repeat" description="Solcar" evidence="11">
    <location>
        <begin position="71"/>
        <end position="166"/>
    </location>
</feature>
<dbReference type="InterPro" id="IPR023395">
    <property type="entry name" value="MCP_dom_sf"/>
</dbReference>
<keyword evidence="15" id="KW-1185">Reference proteome</keyword>
<keyword evidence="7" id="KW-0106">Calcium</keyword>
<dbReference type="SUPFAM" id="SSF103506">
    <property type="entry name" value="Mitochondrial carrier"/>
    <property type="match status" value="1"/>
</dbReference>
<keyword evidence="6" id="KW-0999">Mitochondrion inner membrane</keyword>
<keyword evidence="8" id="KW-1133">Transmembrane helix</keyword>
<dbReference type="InterPro" id="IPR051028">
    <property type="entry name" value="Mito_Solute_Carrier"/>
</dbReference>
<protein>
    <submittedName>
        <fullName evidence="14">Mitochondrial carrier</fullName>
    </submittedName>
</protein>
<dbReference type="PANTHER" id="PTHR45678:SF9">
    <property type="entry name" value="CALCIUM-BINDING MITOCHONDRIAL CARRIER PROTEIN ARALAR1"/>
    <property type="match status" value="1"/>
</dbReference>
<dbReference type="Pfam" id="PF00153">
    <property type="entry name" value="Mito_carr"/>
    <property type="match status" value="3"/>
</dbReference>
<dbReference type="GO" id="GO:0022857">
    <property type="term" value="F:transmembrane transporter activity"/>
    <property type="evidence" value="ECO:0007669"/>
    <property type="project" value="TreeGrafter"/>
</dbReference>
<evidence type="ECO:0000256" key="2">
    <source>
        <dbReference type="ARBA" id="ARBA00006375"/>
    </source>
</evidence>
<evidence type="ECO:0000256" key="9">
    <source>
        <dbReference type="ARBA" id="ARBA00023128"/>
    </source>
</evidence>
<evidence type="ECO:0000256" key="13">
    <source>
        <dbReference type="SAM" id="MobiDB-lite"/>
    </source>
</evidence>
<dbReference type="AlphaFoldDB" id="A0A139A5V9"/>
<keyword evidence="4 11" id="KW-0812">Transmembrane</keyword>
<feature type="repeat" description="Solcar" evidence="11">
    <location>
        <begin position="186"/>
        <end position="275"/>
    </location>
</feature>
<feature type="compositionally biased region" description="Low complexity" evidence="13">
    <location>
        <begin position="10"/>
        <end position="25"/>
    </location>
</feature>
<evidence type="ECO:0000256" key="7">
    <source>
        <dbReference type="ARBA" id="ARBA00022837"/>
    </source>
</evidence>
<sequence length="406" mass="43362">MFPTPSLRMHPSLPHASPSASASPLVLPRTSADSIQALPTRALSTHARETWDGVTSAIRAGMPRLDAAELMDSAKSFAGGSVSGALGALSVYPLDVVKTRMQMQRFTPASGTLVEPARYVSVGDCFRQIYKEGGVRALYSGLTPQLVGVAPEQAVKLTVNARLRTYISNRLSSHPSHPSRLPPPILPLHLELLSGSVAGLAQSIFTQPLEIVKIKLQTHGALLKTSPPYKPVSTLEVVRNIGGFRGLYRGFRACAARDVAFNGLYFPVYFYLKHNLSQLHISQTALSPDSHSTTSTPPKLPLHYLLLAGALAGIPASWIVTPIDVVKTRLQASDPRHPLPPAAAPPASGEGGGLGKELWRIYRTEGAKALFRGGAMRVARTAPQTGVTLAVFEVVGGWILGGEDEE</sequence>
<comment type="subcellular location">
    <subcellularLocation>
        <location evidence="1">Mitochondrion inner membrane</location>
        <topology evidence="1">Multi-pass membrane protein</topology>
    </subcellularLocation>
</comment>
<evidence type="ECO:0000256" key="1">
    <source>
        <dbReference type="ARBA" id="ARBA00004448"/>
    </source>
</evidence>
<evidence type="ECO:0000256" key="8">
    <source>
        <dbReference type="ARBA" id="ARBA00022989"/>
    </source>
</evidence>
<name>A0A139A5V9_GONPJ</name>
<dbReference type="InterPro" id="IPR002067">
    <property type="entry name" value="MCP"/>
</dbReference>
<comment type="similarity">
    <text evidence="2 12">Belongs to the mitochondrial carrier (TC 2.A.29) family.</text>
</comment>
<dbReference type="OrthoDB" id="2161at2759"/>
<evidence type="ECO:0000256" key="4">
    <source>
        <dbReference type="ARBA" id="ARBA00022692"/>
    </source>
</evidence>
<dbReference type="Gene3D" id="1.50.40.10">
    <property type="entry name" value="Mitochondrial carrier domain"/>
    <property type="match status" value="2"/>
</dbReference>
<dbReference type="Proteomes" id="UP000070544">
    <property type="component" value="Unassembled WGS sequence"/>
</dbReference>
<keyword evidence="5" id="KW-0677">Repeat</keyword>
<reference evidence="14 15" key="1">
    <citation type="journal article" date="2015" name="Genome Biol. Evol.">
        <title>Phylogenomic analyses indicate that early fungi evolved digesting cell walls of algal ancestors of land plants.</title>
        <authorList>
            <person name="Chang Y."/>
            <person name="Wang S."/>
            <person name="Sekimoto S."/>
            <person name="Aerts A.L."/>
            <person name="Choi C."/>
            <person name="Clum A."/>
            <person name="LaButti K.M."/>
            <person name="Lindquist E.A."/>
            <person name="Yee Ngan C."/>
            <person name="Ohm R.A."/>
            <person name="Salamov A.A."/>
            <person name="Grigoriev I.V."/>
            <person name="Spatafora J.W."/>
            <person name="Berbee M.L."/>
        </authorList>
    </citation>
    <scope>NUCLEOTIDE SEQUENCE [LARGE SCALE GENOMIC DNA]</scope>
    <source>
        <strain evidence="14 15">JEL478</strain>
    </source>
</reference>
<dbReference type="STRING" id="1344416.A0A139A5V9"/>
<evidence type="ECO:0000256" key="5">
    <source>
        <dbReference type="ARBA" id="ARBA00022737"/>
    </source>
</evidence>
<proteinExistence type="inferred from homology"/>
<keyword evidence="3 12" id="KW-0813">Transport</keyword>
<evidence type="ECO:0000256" key="6">
    <source>
        <dbReference type="ARBA" id="ARBA00022792"/>
    </source>
</evidence>
<evidence type="ECO:0000256" key="11">
    <source>
        <dbReference type="PROSITE-ProRule" id="PRU00282"/>
    </source>
</evidence>
<keyword evidence="9" id="KW-0496">Mitochondrion</keyword>
<accession>A0A139A5V9</accession>
<evidence type="ECO:0000256" key="10">
    <source>
        <dbReference type="ARBA" id="ARBA00023136"/>
    </source>
</evidence>
<dbReference type="OMA" id="CTRRIMR"/>
<feature type="repeat" description="Solcar" evidence="11">
    <location>
        <begin position="300"/>
        <end position="398"/>
    </location>
</feature>
<evidence type="ECO:0000256" key="12">
    <source>
        <dbReference type="RuleBase" id="RU000488"/>
    </source>
</evidence>
<feature type="region of interest" description="Disordered" evidence="13">
    <location>
        <begin position="1"/>
        <end position="25"/>
    </location>
</feature>
<evidence type="ECO:0000256" key="3">
    <source>
        <dbReference type="ARBA" id="ARBA00022448"/>
    </source>
</evidence>
<evidence type="ECO:0000313" key="14">
    <source>
        <dbReference type="EMBL" id="KXS12121.1"/>
    </source>
</evidence>
<dbReference type="PRINTS" id="PR00926">
    <property type="entry name" value="MITOCARRIER"/>
</dbReference>
<dbReference type="GO" id="GO:0005743">
    <property type="term" value="C:mitochondrial inner membrane"/>
    <property type="evidence" value="ECO:0007669"/>
    <property type="project" value="UniProtKB-SubCell"/>
</dbReference>
<dbReference type="PANTHER" id="PTHR45678">
    <property type="entry name" value="MITOCHONDRIAL 2-OXODICARBOXYLATE CARRIER 1-RELATED"/>
    <property type="match status" value="1"/>
</dbReference>
<dbReference type="EMBL" id="KQ965791">
    <property type="protein sequence ID" value="KXS12121.1"/>
    <property type="molecule type" value="Genomic_DNA"/>
</dbReference>
<evidence type="ECO:0000313" key="15">
    <source>
        <dbReference type="Proteomes" id="UP000070544"/>
    </source>
</evidence>
<gene>
    <name evidence="14" type="ORF">M427DRAFT_59809</name>
</gene>
<dbReference type="PROSITE" id="PS50920">
    <property type="entry name" value="SOLCAR"/>
    <property type="match status" value="3"/>
</dbReference>
<dbReference type="InterPro" id="IPR018108">
    <property type="entry name" value="MCP_transmembrane"/>
</dbReference>
<keyword evidence="10 11" id="KW-0472">Membrane</keyword>
<organism evidence="14 15">
    <name type="scientific">Gonapodya prolifera (strain JEL478)</name>
    <name type="common">Monoblepharis prolifera</name>
    <dbReference type="NCBI Taxonomy" id="1344416"/>
    <lineage>
        <taxon>Eukaryota</taxon>
        <taxon>Fungi</taxon>
        <taxon>Fungi incertae sedis</taxon>
        <taxon>Chytridiomycota</taxon>
        <taxon>Chytridiomycota incertae sedis</taxon>
        <taxon>Monoblepharidomycetes</taxon>
        <taxon>Monoblepharidales</taxon>
        <taxon>Gonapodyaceae</taxon>
        <taxon>Gonapodya</taxon>
    </lineage>
</organism>